<evidence type="ECO:0000313" key="1">
    <source>
        <dbReference type="EMBL" id="KAF3037633.1"/>
    </source>
</evidence>
<keyword evidence="2" id="KW-1185">Reference proteome</keyword>
<accession>A0A9P4WP39</accession>
<reference evidence="1" key="1">
    <citation type="submission" date="2019-04" db="EMBL/GenBank/DDBJ databases">
        <title>Sequencing of skin fungus with MAO and IRED activity.</title>
        <authorList>
            <person name="Marsaioli A.J."/>
            <person name="Bonatto J.M.C."/>
            <person name="Reis Junior O."/>
        </authorList>
    </citation>
    <scope>NUCLEOTIDE SEQUENCE</scope>
    <source>
        <strain evidence="1">28M1</strain>
    </source>
</reference>
<dbReference type="AlphaFoldDB" id="A0A9P4WP39"/>
<organism evidence="1 2">
    <name type="scientific">Didymella heteroderae</name>
    <dbReference type="NCBI Taxonomy" id="1769908"/>
    <lineage>
        <taxon>Eukaryota</taxon>
        <taxon>Fungi</taxon>
        <taxon>Dikarya</taxon>
        <taxon>Ascomycota</taxon>
        <taxon>Pezizomycotina</taxon>
        <taxon>Dothideomycetes</taxon>
        <taxon>Pleosporomycetidae</taxon>
        <taxon>Pleosporales</taxon>
        <taxon>Pleosporineae</taxon>
        <taxon>Didymellaceae</taxon>
        <taxon>Didymella</taxon>
    </lineage>
</organism>
<evidence type="ECO:0000313" key="2">
    <source>
        <dbReference type="Proteomes" id="UP000758155"/>
    </source>
</evidence>
<dbReference type="OrthoDB" id="291007at2759"/>
<comment type="caution">
    <text evidence="1">The sequence shown here is derived from an EMBL/GenBank/DDBJ whole genome shotgun (WGS) entry which is preliminary data.</text>
</comment>
<dbReference type="Proteomes" id="UP000758155">
    <property type="component" value="Unassembled WGS sequence"/>
</dbReference>
<dbReference type="EMBL" id="SWKV01000041">
    <property type="protein sequence ID" value="KAF3037633.1"/>
    <property type="molecule type" value="Genomic_DNA"/>
</dbReference>
<gene>
    <name evidence="1" type="ORF">E8E12_004692</name>
</gene>
<protein>
    <submittedName>
        <fullName evidence="1">Uncharacterized protein</fullName>
    </submittedName>
</protein>
<sequence length="81" mass="8560">MGTLDFARYDAVIVPDLNSDYIVSLSFLEKSKDIWNPAITGSIIVIGGDPVNHISTVGAGILIRNAIRFAAAGHSSQETTG</sequence>
<proteinExistence type="predicted"/>
<name>A0A9P4WP39_9PLEO</name>